<evidence type="ECO:0000313" key="2">
    <source>
        <dbReference type="EMBL" id="KDR22403.1"/>
    </source>
</evidence>
<dbReference type="SUPFAM" id="SSF53067">
    <property type="entry name" value="Actin-like ATPase domain"/>
    <property type="match status" value="2"/>
</dbReference>
<reference evidence="2 3" key="1">
    <citation type="journal article" date="2014" name="Nat. Commun.">
        <title>Molecular traces of alternative social organization in a termite genome.</title>
        <authorList>
            <person name="Terrapon N."/>
            <person name="Li C."/>
            <person name="Robertson H.M."/>
            <person name="Ji L."/>
            <person name="Meng X."/>
            <person name="Booth W."/>
            <person name="Chen Z."/>
            <person name="Childers C.P."/>
            <person name="Glastad K.M."/>
            <person name="Gokhale K."/>
            <person name="Gowin J."/>
            <person name="Gronenberg W."/>
            <person name="Hermansen R.A."/>
            <person name="Hu H."/>
            <person name="Hunt B.G."/>
            <person name="Huylmans A.K."/>
            <person name="Khalil S.M."/>
            <person name="Mitchell R.D."/>
            <person name="Munoz-Torres M.C."/>
            <person name="Mustard J.A."/>
            <person name="Pan H."/>
            <person name="Reese J.T."/>
            <person name="Scharf M.E."/>
            <person name="Sun F."/>
            <person name="Vogel H."/>
            <person name="Xiao J."/>
            <person name="Yang W."/>
            <person name="Yang Z."/>
            <person name="Yang Z."/>
            <person name="Zhou J."/>
            <person name="Zhu J."/>
            <person name="Brent C.S."/>
            <person name="Elsik C.G."/>
            <person name="Goodisman M.A."/>
            <person name="Liberles D.A."/>
            <person name="Roe R.M."/>
            <person name="Vargo E.L."/>
            <person name="Vilcinskas A."/>
            <person name="Wang J."/>
            <person name="Bornberg-Bauer E."/>
            <person name="Korb J."/>
            <person name="Zhang G."/>
            <person name="Liebig J."/>
        </authorList>
    </citation>
    <scope>NUCLEOTIDE SEQUENCE [LARGE SCALE GENOMIC DNA]</scope>
    <source>
        <tissue evidence="2">Whole organism</tissue>
    </source>
</reference>
<dbReference type="InParanoid" id="A0A067RH79"/>
<dbReference type="OMA" id="MEREMMH"/>
<evidence type="ECO:0000313" key="3">
    <source>
        <dbReference type="Proteomes" id="UP000027135"/>
    </source>
</evidence>
<dbReference type="STRING" id="136037.A0A067RH79"/>
<dbReference type="InterPro" id="IPR043129">
    <property type="entry name" value="ATPase_NBD"/>
</dbReference>
<keyword evidence="2" id="KW-0346">Stress response</keyword>
<name>A0A067RH79_ZOONE</name>
<gene>
    <name evidence="2" type="ORF">L798_02495</name>
</gene>
<protein>
    <submittedName>
        <fullName evidence="2">Heat shock 70 kDa protein 12A</fullName>
    </submittedName>
</protein>
<dbReference type="PANTHER" id="PTHR14187">
    <property type="entry name" value="ALPHA KINASE/ELONGATION FACTOR 2 KINASE"/>
    <property type="match status" value="1"/>
</dbReference>
<dbReference type="AlphaFoldDB" id="A0A067RH79"/>
<dbReference type="eggNOG" id="KOG0101">
    <property type="taxonomic scope" value="Eukaryota"/>
</dbReference>
<evidence type="ECO:0000256" key="1">
    <source>
        <dbReference type="SAM" id="MobiDB-lite"/>
    </source>
</evidence>
<sequence length="909" mass="100860">MSTSVGSSEGMRLELAGVTLDSSTDDLNGIATTCGYRDARQQRKDLSMDSGIQGSSCDLAADSSGSDLDDDSLNGSLEVTVPDCLDDKNVSTAMRIISGGATGDVEVHHGETLNLVEELYIMEDSKKELHPVPQEVVLEGCHAFKNQNLSIATEVVVDTTNLSIPDSLETPVHLPENLCRSNGEDKTFQRSPTNVSDTTTDNVCNGHRTSRNLSPVSDKSARDNSIKNLDSTTGTYVSYSTPSLDDVTLVEAMPKSRVRANMTKMVTGGCRAELDISHDDSNDTKEVPQSLHCQHFVVVAIDIGTTYSGYAFCFTRDPDSNIHMMRKWEGGDPGLNNQKTPTTLLLTPNGEFHSFGFTARDFFHDLDIQEAKKWLYFDKFKMALHHNQDLSRSTKLQAANGQSVSALTVFAHALHHLKNHALMELSDQMGSNVGVEDVRWVVTVPAIWKQPAKQFMREAAYKAGLCKPDHPEGLLIALEPEAASICCRKLRLNQLVLERPTEQTKLKLRRASSSTLSLPLEPTGNNLILEDSREGTRYMVVDCGGGTVDITVHELSERHGTLRELHKATGGPWGSMGVDYEFEHMLEDIFDAEFMVQFKLKRPAAYVELLLSFEARKRSASPHRDSSFNIFPPFSFIDYYRKFKGKEVEQAVKKYGRKDITWSTQGMLRLQPNVMLELFRPMMDKIIQHIQDVLESPRVNGIKFLFLVGGFAESQILQHEVRKTFSDKVNVIIPQGVSLTILRGAVLFGLNPGLVTIRRSKQTYGVGILKRFMHGVHPPEKLIEKDGVEWCVDVLDKFVVAEQSVEIGETVVRRYTPAIPFQKSIVINIYSADSADAQFITDLGVHRCGTLSLNIADIKENESSDSPREIHTRMVFGGTEVTASALDIATGHTVHAEMDFLTISNDTEV</sequence>
<proteinExistence type="predicted"/>
<dbReference type="OrthoDB" id="2963168at2759"/>
<feature type="compositionally biased region" description="Polar residues" evidence="1">
    <location>
        <begin position="189"/>
        <end position="203"/>
    </location>
</feature>
<organism evidence="2 3">
    <name type="scientific">Zootermopsis nevadensis</name>
    <name type="common">Dampwood termite</name>
    <dbReference type="NCBI Taxonomy" id="136037"/>
    <lineage>
        <taxon>Eukaryota</taxon>
        <taxon>Metazoa</taxon>
        <taxon>Ecdysozoa</taxon>
        <taxon>Arthropoda</taxon>
        <taxon>Hexapoda</taxon>
        <taxon>Insecta</taxon>
        <taxon>Pterygota</taxon>
        <taxon>Neoptera</taxon>
        <taxon>Polyneoptera</taxon>
        <taxon>Dictyoptera</taxon>
        <taxon>Blattodea</taxon>
        <taxon>Blattoidea</taxon>
        <taxon>Termitoidae</taxon>
        <taxon>Termopsidae</taxon>
        <taxon>Zootermopsis</taxon>
    </lineage>
</organism>
<dbReference type="Gene3D" id="3.90.640.10">
    <property type="entry name" value="Actin, Chain A, domain 4"/>
    <property type="match status" value="1"/>
</dbReference>
<accession>A0A067RH79</accession>
<dbReference type="Proteomes" id="UP000027135">
    <property type="component" value="Unassembled WGS sequence"/>
</dbReference>
<dbReference type="PANTHER" id="PTHR14187:SF46">
    <property type="entry name" value="HEAT SHOCK 70 KDA PROTEIN 12A"/>
    <property type="match status" value="1"/>
</dbReference>
<keyword evidence="3" id="KW-1185">Reference proteome</keyword>
<dbReference type="EMBL" id="KK852508">
    <property type="protein sequence ID" value="KDR22403.1"/>
    <property type="molecule type" value="Genomic_DNA"/>
</dbReference>
<dbReference type="Gene3D" id="3.30.420.40">
    <property type="match status" value="2"/>
</dbReference>
<feature type="region of interest" description="Disordered" evidence="1">
    <location>
        <begin position="180"/>
        <end position="226"/>
    </location>
</feature>